<evidence type="ECO:0000313" key="2">
    <source>
        <dbReference type="Proteomes" id="UP000095767"/>
    </source>
</evidence>
<dbReference type="AlphaFoldDB" id="A0A1E5W7A3"/>
<evidence type="ECO:0008006" key="3">
    <source>
        <dbReference type="Google" id="ProtNLM"/>
    </source>
</evidence>
<accession>A0A1E5W7A3</accession>
<gene>
    <name evidence="1" type="ORF">BAE44_0005719</name>
</gene>
<dbReference type="EMBL" id="LWDX02019277">
    <property type="protein sequence ID" value="OEL33262.1"/>
    <property type="molecule type" value="Genomic_DNA"/>
</dbReference>
<sequence length="114" mass="12731">MYFLNRSGRALIALDGHTGEYSPSFVLPTTEEWPAHLWNYPVYITDGRDGKPRIFSAVDNTMKVFARLDGDGGGEWALEKKVALQEATRGLPGYKPSFFDQPHSFGHGSRGWSP</sequence>
<protein>
    <recommendedName>
        <fullName evidence="3">DUF1618 domain-containing protein</fullName>
    </recommendedName>
</protein>
<dbReference type="Proteomes" id="UP000095767">
    <property type="component" value="Unassembled WGS sequence"/>
</dbReference>
<name>A0A1E5W7A3_9POAL</name>
<proteinExistence type="predicted"/>
<evidence type="ECO:0000313" key="1">
    <source>
        <dbReference type="EMBL" id="OEL33262.1"/>
    </source>
</evidence>
<organism evidence="1 2">
    <name type="scientific">Dichanthelium oligosanthes</name>
    <dbReference type="NCBI Taxonomy" id="888268"/>
    <lineage>
        <taxon>Eukaryota</taxon>
        <taxon>Viridiplantae</taxon>
        <taxon>Streptophyta</taxon>
        <taxon>Embryophyta</taxon>
        <taxon>Tracheophyta</taxon>
        <taxon>Spermatophyta</taxon>
        <taxon>Magnoliopsida</taxon>
        <taxon>Liliopsida</taxon>
        <taxon>Poales</taxon>
        <taxon>Poaceae</taxon>
        <taxon>PACMAD clade</taxon>
        <taxon>Panicoideae</taxon>
        <taxon>Panicodae</taxon>
        <taxon>Paniceae</taxon>
        <taxon>Dichantheliinae</taxon>
        <taxon>Dichanthelium</taxon>
    </lineage>
</organism>
<keyword evidence="2" id="KW-1185">Reference proteome</keyword>
<reference evidence="1 2" key="1">
    <citation type="submission" date="2016-09" db="EMBL/GenBank/DDBJ databases">
        <title>The draft genome of Dichanthelium oligosanthes: A C3 panicoid grass species.</title>
        <authorList>
            <person name="Studer A.J."/>
            <person name="Schnable J.C."/>
            <person name="Brutnell T.P."/>
        </authorList>
    </citation>
    <scope>NUCLEOTIDE SEQUENCE [LARGE SCALE GENOMIC DNA]</scope>
    <source>
        <strain evidence="2">cv. Kellogg 1175</strain>
        <tissue evidence="1">Leaf</tissue>
    </source>
</reference>
<comment type="caution">
    <text evidence="1">The sequence shown here is derived from an EMBL/GenBank/DDBJ whole genome shotgun (WGS) entry which is preliminary data.</text>
</comment>